<gene>
    <name evidence="1" type="ORF">BG454_00750</name>
</gene>
<reference evidence="1 2" key="1">
    <citation type="submission" date="2017-11" db="EMBL/GenBank/DDBJ databases">
        <title>Revised Sequence and Annotation of the Rhodobaca barguzinensis strain alga05 Genome.</title>
        <authorList>
            <person name="Kopejtka K."/>
            <person name="Tomasch J.M."/>
            <person name="Bunk B."/>
            <person name="Koblizek M."/>
        </authorList>
    </citation>
    <scope>NUCLEOTIDE SEQUENCE [LARGE SCALE GENOMIC DNA]</scope>
    <source>
        <strain evidence="2">alga05</strain>
    </source>
</reference>
<proteinExistence type="predicted"/>
<dbReference type="STRING" id="441209.GCA_001870665_01091"/>
<evidence type="ECO:0008006" key="3">
    <source>
        <dbReference type="Google" id="ProtNLM"/>
    </source>
</evidence>
<dbReference type="OrthoDB" id="7847397at2"/>
<organism evidence="1 2">
    <name type="scientific">Roseinatronobacter bogoriensis subsp. barguzinensis</name>
    <dbReference type="NCBI Taxonomy" id="441209"/>
    <lineage>
        <taxon>Bacteria</taxon>
        <taxon>Pseudomonadati</taxon>
        <taxon>Pseudomonadota</taxon>
        <taxon>Alphaproteobacteria</taxon>
        <taxon>Rhodobacterales</taxon>
        <taxon>Paracoccaceae</taxon>
        <taxon>Roseinatronobacter</taxon>
    </lineage>
</organism>
<accession>A0A2K8K540</accession>
<protein>
    <recommendedName>
        <fullName evidence="3">Response regulatory domain-containing protein</fullName>
    </recommendedName>
</protein>
<sequence>MTLFSDGSRSDKFQKAAPAQGIISRLFARFGNAKVDEKSLQRGQDRSDGFAVSFDYVMPNLIEKRHIFVVEGRMPTLFSMVSKVAVPALSIESVGSFGAAKRAIIEPESAESLLVLDIDTLGSVAQSIEELIELRRISPETPVVIGSASFARHDFSMVRSVIADASVRLPCDCVSVALAIESAVGNNKLRFQAA</sequence>
<dbReference type="EMBL" id="CP024899">
    <property type="protein sequence ID" value="ATX64539.1"/>
    <property type="molecule type" value="Genomic_DNA"/>
</dbReference>
<keyword evidence="2" id="KW-1185">Reference proteome</keyword>
<name>A0A2K8K540_9RHOB</name>
<dbReference type="RefSeq" id="WP_100319044.1">
    <property type="nucleotide sequence ID" value="NZ_CP024899.1"/>
</dbReference>
<dbReference type="AlphaFoldDB" id="A0A2K8K540"/>
<evidence type="ECO:0000313" key="2">
    <source>
        <dbReference type="Proteomes" id="UP000228948"/>
    </source>
</evidence>
<dbReference type="Proteomes" id="UP000228948">
    <property type="component" value="Chromosome"/>
</dbReference>
<evidence type="ECO:0000313" key="1">
    <source>
        <dbReference type="EMBL" id="ATX64539.1"/>
    </source>
</evidence>
<dbReference type="KEGG" id="rbg:BG454_00750"/>